<dbReference type="SUPFAM" id="SSF52096">
    <property type="entry name" value="ClpP/crotonase"/>
    <property type="match status" value="1"/>
</dbReference>
<dbReference type="PANTHER" id="PTHR43602:SF1">
    <property type="entry name" value="ENOYL-COA HYDRATASE DOMAIN-CONTAINING PROTEIN 3, MITOCHONDRIAL"/>
    <property type="match status" value="1"/>
</dbReference>
<dbReference type="Gene3D" id="1.10.12.10">
    <property type="entry name" value="Lyase 2-enoyl-coa Hydratase, Chain A, domain 2"/>
    <property type="match status" value="1"/>
</dbReference>
<dbReference type="PANTHER" id="PTHR43602">
    <property type="match status" value="1"/>
</dbReference>
<keyword evidence="2" id="KW-0276">Fatty acid metabolism</keyword>
<comment type="function">
    <text evidence="5">May play a role in fatty acid biosynthesis and insulin sensitivity.</text>
</comment>
<evidence type="ECO:0000256" key="3">
    <source>
        <dbReference type="ARBA" id="ARBA00022946"/>
    </source>
</evidence>
<evidence type="ECO:0000313" key="8">
    <source>
        <dbReference type="Proteomes" id="UP000188603"/>
    </source>
</evidence>
<dbReference type="STRING" id="1471761.B0W44_03385"/>
<keyword evidence="4" id="KW-0443">Lipid metabolism</keyword>
<sequence>MSQVILYERRGPVGWVTLNNVNENLTLTLKAMKDMEKQLKTIANTREVAVVVLQGAPNIFCLGHHFQEIQESDTETVHALFEQSFRVKQLIRDLPQVVIAKVQGVAVAAGLELVAVSDLAVASERAQFGATGINWGLFCSTPAVFLSRNISRKKAAEMLFTGKLYTAREAEAMELVNRVVPDDQLDKETEKLANEVAKHSLQVIELGKRLFYRQLQMDDWSALHYATEVIVRNSKHRETIKGISAFLEKKEPTWDDGVSRHQ</sequence>
<name>A0A1U9K4K0_9BACL</name>
<reference evidence="7 8" key="1">
    <citation type="journal article" date="2015" name="Int. J. Syst. Evol. Microbiol.">
        <title>Novibacillus thermophilus gen. nov., sp. nov., a Gram-staining-negative and moderately thermophilic member of the family Thermoactinomycetaceae.</title>
        <authorList>
            <person name="Yang G."/>
            <person name="Chen J."/>
            <person name="Zhou S."/>
        </authorList>
    </citation>
    <scope>NUCLEOTIDE SEQUENCE [LARGE SCALE GENOMIC DNA]</scope>
    <source>
        <strain evidence="7 8">SG-1</strain>
    </source>
</reference>
<evidence type="ECO:0000256" key="5">
    <source>
        <dbReference type="ARBA" id="ARBA00037410"/>
    </source>
</evidence>
<dbReference type="Proteomes" id="UP000188603">
    <property type="component" value="Chromosome"/>
</dbReference>
<dbReference type="CDD" id="cd06558">
    <property type="entry name" value="crotonase-like"/>
    <property type="match status" value="1"/>
</dbReference>
<evidence type="ECO:0000256" key="6">
    <source>
        <dbReference type="ARBA" id="ARBA00040545"/>
    </source>
</evidence>
<evidence type="ECO:0000313" key="7">
    <source>
        <dbReference type="EMBL" id="AQS54954.1"/>
    </source>
</evidence>
<dbReference type="EMBL" id="CP019699">
    <property type="protein sequence ID" value="AQS54954.1"/>
    <property type="molecule type" value="Genomic_DNA"/>
</dbReference>
<dbReference type="InterPro" id="IPR001753">
    <property type="entry name" value="Enoyl-CoA_hydra/iso"/>
</dbReference>
<comment type="similarity">
    <text evidence="1">Belongs to the enoyl-CoA hydratase/isomerase family.</text>
</comment>
<proteinExistence type="inferred from homology"/>
<dbReference type="Gene3D" id="3.90.226.10">
    <property type="entry name" value="2-enoyl-CoA Hydratase, Chain A, domain 1"/>
    <property type="match status" value="1"/>
</dbReference>
<evidence type="ECO:0000256" key="2">
    <source>
        <dbReference type="ARBA" id="ARBA00022832"/>
    </source>
</evidence>
<keyword evidence="3" id="KW-0809">Transit peptide</keyword>
<dbReference type="GO" id="GO:0006631">
    <property type="term" value="P:fatty acid metabolic process"/>
    <property type="evidence" value="ECO:0007669"/>
    <property type="project" value="UniProtKB-KW"/>
</dbReference>
<dbReference type="AlphaFoldDB" id="A0A1U9K4K0"/>
<dbReference type="Pfam" id="PF00378">
    <property type="entry name" value="ECH_1"/>
    <property type="match status" value="1"/>
</dbReference>
<dbReference type="InterPro" id="IPR029045">
    <property type="entry name" value="ClpP/crotonase-like_dom_sf"/>
</dbReference>
<organism evidence="7 8">
    <name type="scientific">Novibacillus thermophilus</name>
    <dbReference type="NCBI Taxonomy" id="1471761"/>
    <lineage>
        <taxon>Bacteria</taxon>
        <taxon>Bacillati</taxon>
        <taxon>Bacillota</taxon>
        <taxon>Bacilli</taxon>
        <taxon>Bacillales</taxon>
        <taxon>Thermoactinomycetaceae</taxon>
        <taxon>Novibacillus</taxon>
    </lineage>
</organism>
<protein>
    <recommendedName>
        <fullName evidence="6">Enoyl-CoA hydratase domain-containing protein 3, mitochondrial</fullName>
    </recommendedName>
</protein>
<dbReference type="InterPro" id="IPR052377">
    <property type="entry name" value="Mitochondrial_ECH-domain"/>
</dbReference>
<evidence type="ECO:0000256" key="1">
    <source>
        <dbReference type="ARBA" id="ARBA00005254"/>
    </source>
</evidence>
<accession>A0A1U9K4K0</accession>
<dbReference type="KEGG" id="ntr:B0W44_03385"/>
<dbReference type="GO" id="GO:0016836">
    <property type="term" value="F:hydro-lyase activity"/>
    <property type="evidence" value="ECO:0007669"/>
    <property type="project" value="TreeGrafter"/>
</dbReference>
<gene>
    <name evidence="7" type="ORF">B0W44_03385</name>
</gene>
<evidence type="ECO:0000256" key="4">
    <source>
        <dbReference type="ARBA" id="ARBA00023098"/>
    </source>
</evidence>
<keyword evidence="8" id="KW-1185">Reference proteome</keyword>
<dbReference type="InterPro" id="IPR014748">
    <property type="entry name" value="Enoyl-CoA_hydra_C"/>
</dbReference>